<feature type="compositionally biased region" description="Polar residues" evidence="1">
    <location>
        <begin position="11"/>
        <end position="20"/>
    </location>
</feature>
<accession>A0A6V7WPA1</accession>
<organism evidence="2 3">
    <name type="scientific">Meloidogyne enterolobii</name>
    <name type="common">Root-knot nematode worm</name>
    <name type="synonym">Meloidogyne mayaguensis</name>
    <dbReference type="NCBI Taxonomy" id="390850"/>
    <lineage>
        <taxon>Eukaryota</taxon>
        <taxon>Metazoa</taxon>
        <taxon>Ecdysozoa</taxon>
        <taxon>Nematoda</taxon>
        <taxon>Chromadorea</taxon>
        <taxon>Rhabditida</taxon>
        <taxon>Tylenchina</taxon>
        <taxon>Tylenchomorpha</taxon>
        <taxon>Tylenchoidea</taxon>
        <taxon>Meloidogynidae</taxon>
        <taxon>Meloidogyninae</taxon>
        <taxon>Meloidogyne</taxon>
    </lineage>
</organism>
<gene>
    <name evidence="2" type="ORF">MENT_LOCUS41501</name>
</gene>
<evidence type="ECO:0000313" key="2">
    <source>
        <dbReference type="EMBL" id="CAD2188828.1"/>
    </source>
</evidence>
<evidence type="ECO:0000256" key="1">
    <source>
        <dbReference type="SAM" id="MobiDB-lite"/>
    </source>
</evidence>
<protein>
    <submittedName>
        <fullName evidence="2">Uncharacterized protein</fullName>
    </submittedName>
</protein>
<reference evidence="2 3" key="1">
    <citation type="submission" date="2020-08" db="EMBL/GenBank/DDBJ databases">
        <authorList>
            <person name="Koutsovoulos G."/>
            <person name="Danchin GJ E."/>
        </authorList>
    </citation>
    <scope>NUCLEOTIDE SEQUENCE [LARGE SCALE GENOMIC DNA]</scope>
</reference>
<evidence type="ECO:0000313" key="3">
    <source>
        <dbReference type="Proteomes" id="UP000580250"/>
    </source>
</evidence>
<dbReference type="AlphaFoldDB" id="A0A6V7WPA1"/>
<name>A0A6V7WPA1_MELEN</name>
<comment type="caution">
    <text evidence="2">The sequence shown here is derived from an EMBL/GenBank/DDBJ whole genome shotgun (WGS) entry which is preliminary data.</text>
</comment>
<sequence length="107" mass="12472">MPAFTDERPNFDNSFNKNKVSPNNNIKLPEINFIYLKEKEENTKSSSLPSLNKKLKTDWKSIYISTLVTFCCQVQFSLFLNSQFAYMKNLDPQITEIFLDLLLVVIL</sequence>
<dbReference type="EMBL" id="CAJEWN010000715">
    <property type="protein sequence ID" value="CAD2188828.1"/>
    <property type="molecule type" value="Genomic_DNA"/>
</dbReference>
<proteinExistence type="predicted"/>
<dbReference type="OrthoDB" id="370281at2759"/>
<feature type="compositionally biased region" description="Basic and acidic residues" evidence="1">
    <location>
        <begin position="1"/>
        <end position="10"/>
    </location>
</feature>
<feature type="region of interest" description="Disordered" evidence="1">
    <location>
        <begin position="1"/>
        <end position="20"/>
    </location>
</feature>
<dbReference type="Proteomes" id="UP000580250">
    <property type="component" value="Unassembled WGS sequence"/>
</dbReference>